<protein>
    <submittedName>
        <fullName evidence="1">Uncharacterized protein</fullName>
    </submittedName>
</protein>
<sequence length="73" mass="8380">MRQPKGLTGVLLNAETLFDQIRLDIIRELKTVPPHGKICFELTFRDCHLQRLLTTREVSRLYEGGQSGGFHEV</sequence>
<dbReference type="KEGG" id="tpi:TREPR_2261"/>
<dbReference type="RefSeq" id="WP_015707932.1">
    <property type="nucleotide sequence ID" value="NC_015578.1"/>
</dbReference>
<dbReference type="HOGENOM" id="CLU_2703764_0_0_12"/>
<dbReference type="Proteomes" id="UP000009223">
    <property type="component" value="Chromosome"/>
</dbReference>
<gene>
    <name evidence="1" type="ordered locus">TREPR_2261</name>
</gene>
<organism evidence="1 2">
    <name type="scientific">Treponema primitia (strain ATCC BAA-887 / DSM 12427 / ZAS-2)</name>
    <dbReference type="NCBI Taxonomy" id="545694"/>
    <lineage>
        <taxon>Bacteria</taxon>
        <taxon>Pseudomonadati</taxon>
        <taxon>Spirochaetota</taxon>
        <taxon>Spirochaetia</taxon>
        <taxon>Spirochaetales</taxon>
        <taxon>Treponemataceae</taxon>
        <taxon>Treponema</taxon>
    </lineage>
</organism>
<keyword evidence="2" id="KW-1185">Reference proteome</keyword>
<name>F5YIE5_TREPZ</name>
<dbReference type="AlphaFoldDB" id="F5YIE5"/>
<evidence type="ECO:0000313" key="2">
    <source>
        <dbReference type="Proteomes" id="UP000009223"/>
    </source>
</evidence>
<dbReference type="STRING" id="545694.TREPR_2261"/>
<proteinExistence type="predicted"/>
<accession>F5YIE5</accession>
<dbReference type="OrthoDB" id="364875at2"/>
<reference evidence="2" key="1">
    <citation type="submission" date="2009-12" db="EMBL/GenBank/DDBJ databases">
        <title>Complete sequence of Treponema primitia strain ZAS-2.</title>
        <authorList>
            <person name="Tetu S.G."/>
            <person name="Matson E."/>
            <person name="Ren Q."/>
            <person name="Seshadri R."/>
            <person name="Elbourne L."/>
            <person name="Hassan K.A."/>
            <person name="Durkin A."/>
            <person name="Radune D."/>
            <person name="Mohamoud Y."/>
            <person name="Shay R."/>
            <person name="Jin S."/>
            <person name="Zhang X."/>
            <person name="Lucey K."/>
            <person name="Ballor N.R."/>
            <person name="Ottesen E."/>
            <person name="Rosenthal R."/>
            <person name="Allen A."/>
            <person name="Leadbetter J.R."/>
            <person name="Paulsen I.T."/>
        </authorList>
    </citation>
    <scope>NUCLEOTIDE SEQUENCE [LARGE SCALE GENOMIC DNA]</scope>
    <source>
        <strain evidence="2">ATCC BAA-887 / DSM 12427 / ZAS-2</strain>
    </source>
</reference>
<reference evidence="1 2" key="2">
    <citation type="journal article" date="2011" name="ISME J.">
        <title>RNA-seq reveals cooperative metabolic interactions between two termite-gut spirochete species in co-culture.</title>
        <authorList>
            <person name="Rosenthal A.Z."/>
            <person name="Matson E.G."/>
            <person name="Eldar A."/>
            <person name="Leadbetter J.R."/>
        </authorList>
    </citation>
    <scope>NUCLEOTIDE SEQUENCE [LARGE SCALE GENOMIC DNA]</scope>
    <source>
        <strain evidence="2">ATCC BAA-887 / DSM 12427 / ZAS-2</strain>
    </source>
</reference>
<evidence type="ECO:0000313" key="1">
    <source>
        <dbReference type="EMBL" id="AEF83733.1"/>
    </source>
</evidence>
<dbReference type="EMBL" id="CP001843">
    <property type="protein sequence ID" value="AEF83733.1"/>
    <property type="molecule type" value="Genomic_DNA"/>
</dbReference>